<gene>
    <name evidence="2" type="ORF">GCM10009747_15680</name>
</gene>
<keyword evidence="1" id="KW-1133">Transmembrane helix</keyword>
<name>A0ABN2KJC6_9MICO</name>
<feature type="transmembrane region" description="Helical" evidence="1">
    <location>
        <begin position="311"/>
        <end position="331"/>
    </location>
</feature>
<dbReference type="RefSeq" id="WP_232498962.1">
    <property type="nucleotide sequence ID" value="NZ_BAAANH010000003.1"/>
</dbReference>
<evidence type="ECO:0008006" key="4">
    <source>
        <dbReference type="Google" id="ProtNLM"/>
    </source>
</evidence>
<evidence type="ECO:0000313" key="2">
    <source>
        <dbReference type="EMBL" id="GAA1757849.1"/>
    </source>
</evidence>
<keyword evidence="1" id="KW-0472">Membrane</keyword>
<keyword evidence="3" id="KW-1185">Reference proteome</keyword>
<organism evidence="2 3">
    <name type="scientific">Agromyces humatus</name>
    <dbReference type="NCBI Taxonomy" id="279573"/>
    <lineage>
        <taxon>Bacteria</taxon>
        <taxon>Bacillati</taxon>
        <taxon>Actinomycetota</taxon>
        <taxon>Actinomycetes</taxon>
        <taxon>Micrococcales</taxon>
        <taxon>Microbacteriaceae</taxon>
        <taxon>Agromyces</taxon>
    </lineage>
</organism>
<reference evidence="2 3" key="1">
    <citation type="journal article" date="2019" name="Int. J. Syst. Evol. Microbiol.">
        <title>The Global Catalogue of Microorganisms (GCM) 10K type strain sequencing project: providing services to taxonomists for standard genome sequencing and annotation.</title>
        <authorList>
            <consortium name="The Broad Institute Genomics Platform"/>
            <consortium name="The Broad Institute Genome Sequencing Center for Infectious Disease"/>
            <person name="Wu L."/>
            <person name="Ma J."/>
        </authorList>
    </citation>
    <scope>NUCLEOTIDE SEQUENCE [LARGE SCALE GENOMIC DNA]</scope>
    <source>
        <strain evidence="2 3">JCM 14319</strain>
    </source>
</reference>
<protein>
    <recommendedName>
        <fullName evidence="4">DUF916 domain-containing protein</fullName>
    </recommendedName>
</protein>
<sequence length="378" mass="40029">MTAAITPASSARPAARGIRRAFVVALLAGLAITAAIVGDPATARADDTIGISGQPAGDDGKPDNRTRFSYSVDPGQQVADKYLVRNTGTLTQTFTVLATDAFNDEDGSFGLLETGAEAKDAGTWVHFENGTNRLAFDLKPGESRLVPFTVDIPAQAGPGDHAGGILASVVTPGDQVNVDRRLGTRLYVRVSGDIQPALTISSVDSQFVGDWWNPFSGGVRVLYTIQNTGNVALASNVSLGVRTWFSAPASAKQGDGIPELLPGFTRTFETEIPGVASWGYLNPWVTLNPFVEGDDADKKLPVSAISRDTVLIAPPWPLVIAIALVVGFIVLRRWRNTVDAKNAAAWIEYTEQEARRKIEAEREKDVVGAGAGSGGSEP</sequence>
<evidence type="ECO:0000313" key="3">
    <source>
        <dbReference type="Proteomes" id="UP001500506"/>
    </source>
</evidence>
<accession>A0ABN2KJC6</accession>
<evidence type="ECO:0000256" key="1">
    <source>
        <dbReference type="SAM" id="Phobius"/>
    </source>
</evidence>
<keyword evidence="1" id="KW-0812">Transmembrane</keyword>
<dbReference type="EMBL" id="BAAANH010000003">
    <property type="protein sequence ID" value="GAA1757849.1"/>
    <property type="molecule type" value="Genomic_DNA"/>
</dbReference>
<comment type="caution">
    <text evidence="2">The sequence shown here is derived from an EMBL/GenBank/DDBJ whole genome shotgun (WGS) entry which is preliminary data.</text>
</comment>
<proteinExistence type="predicted"/>
<dbReference type="Proteomes" id="UP001500506">
    <property type="component" value="Unassembled WGS sequence"/>
</dbReference>